<organism evidence="7 8">
    <name type="scientific">Dreissena polymorpha</name>
    <name type="common">Zebra mussel</name>
    <name type="synonym">Mytilus polymorpha</name>
    <dbReference type="NCBI Taxonomy" id="45954"/>
    <lineage>
        <taxon>Eukaryota</taxon>
        <taxon>Metazoa</taxon>
        <taxon>Spiralia</taxon>
        <taxon>Lophotrochozoa</taxon>
        <taxon>Mollusca</taxon>
        <taxon>Bivalvia</taxon>
        <taxon>Autobranchia</taxon>
        <taxon>Heteroconchia</taxon>
        <taxon>Euheterodonta</taxon>
        <taxon>Imparidentia</taxon>
        <taxon>Neoheterodontei</taxon>
        <taxon>Myida</taxon>
        <taxon>Dreissenoidea</taxon>
        <taxon>Dreissenidae</taxon>
        <taxon>Dreissena</taxon>
    </lineage>
</organism>
<dbReference type="AlphaFoldDB" id="A0A9D4GZI4"/>
<reference evidence="7" key="1">
    <citation type="journal article" date="2019" name="bioRxiv">
        <title>The Genome of the Zebra Mussel, Dreissena polymorpha: A Resource for Invasive Species Research.</title>
        <authorList>
            <person name="McCartney M.A."/>
            <person name="Auch B."/>
            <person name="Kono T."/>
            <person name="Mallez S."/>
            <person name="Zhang Y."/>
            <person name="Obille A."/>
            <person name="Becker A."/>
            <person name="Abrahante J.E."/>
            <person name="Garbe J."/>
            <person name="Badalamenti J.P."/>
            <person name="Herman A."/>
            <person name="Mangelson H."/>
            <person name="Liachko I."/>
            <person name="Sullivan S."/>
            <person name="Sone E.D."/>
            <person name="Koren S."/>
            <person name="Silverstein K.A.T."/>
            <person name="Beckman K.B."/>
            <person name="Gohl D.M."/>
        </authorList>
    </citation>
    <scope>NUCLEOTIDE SEQUENCE</scope>
    <source>
        <strain evidence="7">Duluth1</strain>
        <tissue evidence="7">Whole animal</tissue>
    </source>
</reference>
<evidence type="ECO:0000259" key="6">
    <source>
        <dbReference type="PROSITE" id="PS50135"/>
    </source>
</evidence>
<dbReference type="InterPro" id="IPR043145">
    <property type="entry name" value="Znf_ZZ_sf"/>
</dbReference>
<accession>A0A9D4GZI4</accession>
<feature type="region of interest" description="Disordered" evidence="5">
    <location>
        <begin position="13"/>
        <end position="41"/>
    </location>
</feature>
<dbReference type="EMBL" id="JAIWYP010000005">
    <property type="protein sequence ID" value="KAH3824264.1"/>
    <property type="molecule type" value="Genomic_DNA"/>
</dbReference>
<evidence type="ECO:0000256" key="1">
    <source>
        <dbReference type="ARBA" id="ARBA00022723"/>
    </source>
</evidence>
<dbReference type="SUPFAM" id="SSF57850">
    <property type="entry name" value="RING/U-box"/>
    <property type="match status" value="1"/>
</dbReference>
<reference evidence="7" key="2">
    <citation type="submission" date="2020-11" db="EMBL/GenBank/DDBJ databases">
        <authorList>
            <person name="McCartney M.A."/>
            <person name="Auch B."/>
            <person name="Kono T."/>
            <person name="Mallez S."/>
            <person name="Becker A."/>
            <person name="Gohl D.M."/>
            <person name="Silverstein K.A.T."/>
            <person name="Koren S."/>
            <person name="Bechman K.B."/>
            <person name="Herman A."/>
            <person name="Abrahante J.E."/>
            <person name="Garbe J."/>
        </authorList>
    </citation>
    <scope>NUCLEOTIDE SEQUENCE</scope>
    <source>
        <strain evidence="7">Duluth1</strain>
        <tissue evidence="7">Whole animal</tissue>
    </source>
</reference>
<proteinExistence type="predicted"/>
<dbReference type="Pfam" id="PF00569">
    <property type="entry name" value="ZZ"/>
    <property type="match status" value="1"/>
</dbReference>
<dbReference type="GO" id="GO:0008270">
    <property type="term" value="F:zinc ion binding"/>
    <property type="evidence" value="ECO:0007669"/>
    <property type="project" value="UniProtKB-KW"/>
</dbReference>
<dbReference type="Gene3D" id="3.30.60.90">
    <property type="match status" value="1"/>
</dbReference>
<evidence type="ECO:0000313" key="7">
    <source>
        <dbReference type="EMBL" id="KAH3824264.1"/>
    </source>
</evidence>
<keyword evidence="8" id="KW-1185">Reference proteome</keyword>
<keyword evidence="2 4" id="KW-0863">Zinc-finger</keyword>
<evidence type="ECO:0000313" key="8">
    <source>
        <dbReference type="Proteomes" id="UP000828390"/>
    </source>
</evidence>
<evidence type="ECO:0000256" key="2">
    <source>
        <dbReference type="ARBA" id="ARBA00022771"/>
    </source>
</evidence>
<comment type="caution">
    <text evidence="7">The sequence shown here is derived from an EMBL/GenBank/DDBJ whole genome shotgun (WGS) entry which is preliminary data.</text>
</comment>
<sequence length="141" mass="15985">MLQQVCKVIEDIFNDSSDTSSSSDSSESSDSSNSSAGVDFSCDREHKKMKRIYLQKLSQKPIKSVLKRGIRSVRDFINPPAKSAKCHAAGVKCDICNQDPIRGDRRTCKQCKDYHICFRCYKGAKKYTKLKFKKIKAKAHK</sequence>
<keyword evidence="3" id="KW-0862">Zinc</keyword>
<feature type="compositionally biased region" description="Low complexity" evidence="5">
    <location>
        <begin position="15"/>
        <end position="35"/>
    </location>
</feature>
<dbReference type="PROSITE" id="PS50135">
    <property type="entry name" value="ZF_ZZ_2"/>
    <property type="match status" value="1"/>
</dbReference>
<dbReference type="Proteomes" id="UP000828390">
    <property type="component" value="Unassembled WGS sequence"/>
</dbReference>
<gene>
    <name evidence="7" type="ORF">DPMN_126097</name>
</gene>
<name>A0A9D4GZI4_DREPO</name>
<keyword evidence="1" id="KW-0479">Metal-binding</keyword>
<dbReference type="SMART" id="SM00291">
    <property type="entry name" value="ZnF_ZZ"/>
    <property type="match status" value="1"/>
</dbReference>
<evidence type="ECO:0000256" key="3">
    <source>
        <dbReference type="ARBA" id="ARBA00022833"/>
    </source>
</evidence>
<dbReference type="InterPro" id="IPR000433">
    <property type="entry name" value="Znf_ZZ"/>
</dbReference>
<evidence type="ECO:0000256" key="4">
    <source>
        <dbReference type="PROSITE-ProRule" id="PRU00228"/>
    </source>
</evidence>
<feature type="domain" description="ZZ-type" evidence="6">
    <location>
        <begin position="88"/>
        <end position="141"/>
    </location>
</feature>
<evidence type="ECO:0000256" key="5">
    <source>
        <dbReference type="SAM" id="MobiDB-lite"/>
    </source>
</evidence>
<protein>
    <recommendedName>
        <fullName evidence="6">ZZ-type domain-containing protein</fullName>
    </recommendedName>
</protein>